<dbReference type="KEGG" id="hmo:HM1_0188"/>
<accession>B0TDU4</accession>
<gene>
    <name evidence="1" type="ORF">HM1_0188</name>
</gene>
<dbReference type="STRING" id="498761.HM1_0188"/>
<name>B0TDU4_HELMI</name>
<dbReference type="EMBL" id="CP000930">
    <property type="protein sequence ID" value="ABZ82807.1"/>
    <property type="molecule type" value="Genomic_DNA"/>
</dbReference>
<evidence type="ECO:0000313" key="1">
    <source>
        <dbReference type="EMBL" id="ABZ82807.1"/>
    </source>
</evidence>
<sequence length="39" mass="4820">MFHRLGRKYRPYLLVELNECRGVDVNPFCSLQFIFYKEH</sequence>
<dbReference type="Proteomes" id="UP000008550">
    <property type="component" value="Chromosome"/>
</dbReference>
<dbReference type="HOGENOM" id="CLU_3310757_0_0_9"/>
<dbReference type="AlphaFoldDB" id="B0TDU4"/>
<protein>
    <submittedName>
        <fullName evidence="1">Uncharacterized protein</fullName>
    </submittedName>
</protein>
<keyword evidence="2" id="KW-1185">Reference proteome</keyword>
<proteinExistence type="predicted"/>
<organism evidence="1 2">
    <name type="scientific">Heliobacterium modesticaldum (strain ATCC 51547 / Ice1)</name>
    <dbReference type="NCBI Taxonomy" id="498761"/>
    <lineage>
        <taxon>Bacteria</taxon>
        <taxon>Bacillati</taxon>
        <taxon>Bacillota</taxon>
        <taxon>Clostridia</taxon>
        <taxon>Eubacteriales</taxon>
        <taxon>Heliobacteriaceae</taxon>
        <taxon>Heliomicrobium</taxon>
    </lineage>
</organism>
<reference evidence="1 2" key="1">
    <citation type="journal article" date="2008" name="J. Bacteriol.">
        <title>The genome of Heliobacterium modesticaldum, a phototrophic representative of the Firmicutes containing the simplest photosynthetic apparatus.</title>
        <authorList>
            <person name="Sattley W.M."/>
            <person name="Madigan M.T."/>
            <person name="Swingley W.D."/>
            <person name="Cheung P.C."/>
            <person name="Clocksin K.M."/>
            <person name="Conrad A.L."/>
            <person name="Dejesa L.C."/>
            <person name="Honchak B.M."/>
            <person name="Jung D.O."/>
            <person name="Karbach L.E."/>
            <person name="Kurdoglu A."/>
            <person name="Lahiri S."/>
            <person name="Mastrian S.D."/>
            <person name="Page L.E."/>
            <person name="Taylor H.L."/>
            <person name="Wang Z.T."/>
            <person name="Raymond J."/>
            <person name="Chen M."/>
            <person name="Blankenship R.E."/>
            <person name="Touchman J.W."/>
        </authorList>
    </citation>
    <scope>NUCLEOTIDE SEQUENCE [LARGE SCALE GENOMIC DNA]</scope>
    <source>
        <strain evidence="2">ATCC 51547 / Ice1</strain>
    </source>
</reference>
<evidence type="ECO:0000313" key="2">
    <source>
        <dbReference type="Proteomes" id="UP000008550"/>
    </source>
</evidence>